<dbReference type="Proteomes" id="UP000281738">
    <property type="component" value="Unassembled WGS sequence"/>
</dbReference>
<comment type="caution">
    <text evidence="1">The sequence shown here is derived from an EMBL/GenBank/DDBJ whole genome shotgun (WGS) entry which is preliminary data.</text>
</comment>
<dbReference type="AlphaFoldDB" id="A0A3N2CYS4"/>
<reference evidence="1 2" key="1">
    <citation type="submission" date="2018-11" db="EMBL/GenBank/DDBJ databases">
        <title>Sequencing the genomes of 1000 actinobacteria strains.</title>
        <authorList>
            <person name="Klenk H.-P."/>
        </authorList>
    </citation>
    <scope>NUCLEOTIDE SEQUENCE [LARGE SCALE GENOMIC DNA]</scope>
    <source>
        <strain evidence="1 2">DSM 12652</strain>
    </source>
</reference>
<evidence type="ECO:0000313" key="1">
    <source>
        <dbReference type="EMBL" id="ROR92588.1"/>
    </source>
</evidence>
<dbReference type="EMBL" id="RKHO01000001">
    <property type="protein sequence ID" value="ROR92588.1"/>
    <property type="molecule type" value="Genomic_DNA"/>
</dbReference>
<dbReference type="RefSeq" id="WP_123392246.1">
    <property type="nucleotide sequence ID" value="NZ_RKHO01000001.1"/>
</dbReference>
<evidence type="ECO:0000313" key="2">
    <source>
        <dbReference type="Proteomes" id="UP000281738"/>
    </source>
</evidence>
<dbReference type="OrthoDB" id="4086179at2"/>
<accession>A0A3N2CYS4</accession>
<name>A0A3N2CYS4_9ACTN</name>
<protein>
    <submittedName>
        <fullName evidence="1">Uncharacterized protein</fullName>
    </submittedName>
</protein>
<gene>
    <name evidence="1" type="ORF">EDD33_3479</name>
</gene>
<proteinExistence type="predicted"/>
<keyword evidence="2" id="KW-1185">Reference proteome</keyword>
<sequence>MSPRQRPIQELEDQAQEFAQRLTASVYSVARGCDPFAATVTGDRITVRQEPDTGVPLSVDGAVVLTLKVSFACAWDRVGHYLAVDESRMRVYAGAQAAGEPLFRYAYLRRLSGKDQPGAHVHVHAHRDGLGLLHG</sequence>
<organism evidence="1 2">
    <name type="scientific">Nocardioides aurantiacus</name>
    <dbReference type="NCBI Taxonomy" id="86796"/>
    <lineage>
        <taxon>Bacteria</taxon>
        <taxon>Bacillati</taxon>
        <taxon>Actinomycetota</taxon>
        <taxon>Actinomycetes</taxon>
        <taxon>Propionibacteriales</taxon>
        <taxon>Nocardioidaceae</taxon>
        <taxon>Nocardioides</taxon>
    </lineage>
</organism>